<dbReference type="EMBL" id="DUZY01000003">
    <property type="protein sequence ID" value="DAD30610.1"/>
    <property type="molecule type" value="Genomic_DNA"/>
</dbReference>
<proteinExistence type="predicted"/>
<dbReference type="AlphaFoldDB" id="A0A822YDG2"/>
<protein>
    <submittedName>
        <fullName evidence="1">Uncharacterized protein</fullName>
    </submittedName>
</protein>
<gene>
    <name evidence="1" type="ORF">HUJ06_009461</name>
</gene>
<sequence>MGTTNSPLCHPHRRIWPVSPSTFSFSFSVFSIKFHEAVPSDS</sequence>
<evidence type="ECO:0000313" key="1">
    <source>
        <dbReference type="EMBL" id="DAD30610.1"/>
    </source>
</evidence>
<comment type="caution">
    <text evidence="1">The sequence shown here is derived from an EMBL/GenBank/DDBJ whole genome shotgun (WGS) entry which is preliminary data.</text>
</comment>
<dbReference type="Proteomes" id="UP000607653">
    <property type="component" value="Unassembled WGS sequence"/>
</dbReference>
<organism evidence="1 2">
    <name type="scientific">Nelumbo nucifera</name>
    <name type="common">Sacred lotus</name>
    <dbReference type="NCBI Taxonomy" id="4432"/>
    <lineage>
        <taxon>Eukaryota</taxon>
        <taxon>Viridiplantae</taxon>
        <taxon>Streptophyta</taxon>
        <taxon>Embryophyta</taxon>
        <taxon>Tracheophyta</taxon>
        <taxon>Spermatophyta</taxon>
        <taxon>Magnoliopsida</taxon>
        <taxon>Proteales</taxon>
        <taxon>Nelumbonaceae</taxon>
        <taxon>Nelumbo</taxon>
    </lineage>
</organism>
<name>A0A822YDG2_NELNU</name>
<evidence type="ECO:0000313" key="2">
    <source>
        <dbReference type="Proteomes" id="UP000607653"/>
    </source>
</evidence>
<keyword evidence="2" id="KW-1185">Reference proteome</keyword>
<reference evidence="1 2" key="1">
    <citation type="journal article" date="2020" name="Mol. Biol. Evol.">
        <title>Distinct Expression and Methylation Patterns for Genes with Different Fates following a Single Whole-Genome Duplication in Flowering Plants.</title>
        <authorList>
            <person name="Shi T."/>
            <person name="Rahmani R.S."/>
            <person name="Gugger P.F."/>
            <person name="Wang M."/>
            <person name="Li H."/>
            <person name="Zhang Y."/>
            <person name="Li Z."/>
            <person name="Wang Q."/>
            <person name="Van de Peer Y."/>
            <person name="Marchal K."/>
            <person name="Chen J."/>
        </authorList>
    </citation>
    <scope>NUCLEOTIDE SEQUENCE [LARGE SCALE GENOMIC DNA]</scope>
    <source>
        <tissue evidence="1">Leaf</tissue>
    </source>
</reference>
<accession>A0A822YDG2</accession>